<dbReference type="KEGG" id="acoa:RB602_08130"/>
<accession>A0AA97F3X2</accession>
<dbReference type="PIRSF" id="PIRSF030959">
    <property type="entry name" value="UCP030959"/>
    <property type="match status" value="1"/>
</dbReference>
<proteinExistence type="predicted"/>
<name>A0AA97F3X2_9SPHN</name>
<keyword evidence="1" id="KW-0472">Membrane</keyword>
<reference evidence="2 3" key="1">
    <citation type="submission" date="2023-10" db="EMBL/GenBank/DDBJ databases">
        <title>Complete genome sequence of a Sphingomonadaceae bacterium.</title>
        <authorList>
            <person name="Yan C."/>
        </authorList>
    </citation>
    <scope>NUCLEOTIDE SEQUENCE [LARGE SCALE GENOMIC DNA]</scope>
    <source>
        <strain evidence="2 3">SCSIO 66989</strain>
    </source>
</reference>
<dbReference type="InterPro" id="IPR011990">
    <property type="entry name" value="TPR-like_helical_dom_sf"/>
</dbReference>
<keyword evidence="1" id="KW-1133">Transmembrane helix</keyword>
<evidence type="ECO:0008006" key="4">
    <source>
        <dbReference type="Google" id="ProtNLM"/>
    </source>
</evidence>
<feature type="transmembrane region" description="Helical" evidence="1">
    <location>
        <begin position="24"/>
        <end position="45"/>
    </location>
</feature>
<dbReference type="Pfam" id="PF14559">
    <property type="entry name" value="TPR_19"/>
    <property type="match status" value="1"/>
</dbReference>
<protein>
    <recommendedName>
        <fullName evidence="4">Cardiolipin synthase N-terminal domain-containing protein</fullName>
    </recommendedName>
</protein>
<dbReference type="AlphaFoldDB" id="A0AA97F3X2"/>
<dbReference type="InterPro" id="IPR014562">
    <property type="entry name" value="UCP030959_TPR_rpt-cont"/>
</dbReference>
<dbReference type="SUPFAM" id="SSF48452">
    <property type="entry name" value="TPR-like"/>
    <property type="match status" value="1"/>
</dbReference>
<evidence type="ECO:0000313" key="2">
    <source>
        <dbReference type="EMBL" id="WOE73839.1"/>
    </source>
</evidence>
<dbReference type="Gene3D" id="1.25.40.10">
    <property type="entry name" value="Tetratricopeptide repeat domain"/>
    <property type="match status" value="1"/>
</dbReference>
<gene>
    <name evidence="2" type="ORF">RB602_08130</name>
</gene>
<organism evidence="2 3">
    <name type="scientific">Alterisphingorhabdus coralli</name>
    <dbReference type="NCBI Taxonomy" id="3071408"/>
    <lineage>
        <taxon>Bacteria</taxon>
        <taxon>Pseudomonadati</taxon>
        <taxon>Pseudomonadota</taxon>
        <taxon>Alphaproteobacteria</taxon>
        <taxon>Sphingomonadales</taxon>
        <taxon>Sphingomonadaceae</taxon>
        <taxon>Alterisphingorhabdus (ex Yan et al. 2024)</taxon>
    </lineage>
</organism>
<evidence type="ECO:0000313" key="3">
    <source>
        <dbReference type="Proteomes" id="UP001302429"/>
    </source>
</evidence>
<dbReference type="RefSeq" id="WP_317080064.1">
    <property type="nucleotide sequence ID" value="NZ_CP136594.1"/>
</dbReference>
<evidence type="ECO:0000256" key="1">
    <source>
        <dbReference type="SAM" id="Phobius"/>
    </source>
</evidence>
<sequence length="249" mass="27595">MLWAILPIILQILCVIHLFRGSANRLWLLAIIALPMVGCLAYFLLEVLPDLQGNKHVRKARRQAARKINPEGAVREARERLAITDSAANRLVLADALAEAGRPDEAVSAYRDAMAAMPFADRETQYKLVDALLLSNEASEAEQALNAVDEPSSDRDSMTHYLLQGRIAEARGDQQAAIAAFSNAQQIRESDEAGCRLAALYIAAGQADRALPLLRDVKQNYDLRDKALIDTEQQMYDWALTELARLEKA</sequence>
<keyword evidence="3" id="KW-1185">Reference proteome</keyword>
<dbReference type="EMBL" id="CP136594">
    <property type="protein sequence ID" value="WOE73839.1"/>
    <property type="molecule type" value="Genomic_DNA"/>
</dbReference>
<dbReference type="Proteomes" id="UP001302429">
    <property type="component" value="Chromosome"/>
</dbReference>
<keyword evidence="1" id="KW-0812">Transmembrane</keyword>